<protein>
    <submittedName>
        <fullName evidence="2">Kinase-like protein</fullName>
    </submittedName>
</protein>
<name>A0A6A6TIE0_9PLEO</name>
<dbReference type="PROSITE" id="PS00108">
    <property type="entry name" value="PROTEIN_KINASE_ST"/>
    <property type="match status" value="1"/>
</dbReference>
<keyword evidence="2" id="KW-0418">Kinase</keyword>
<dbReference type="InterPro" id="IPR011009">
    <property type="entry name" value="Kinase-like_dom_sf"/>
</dbReference>
<dbReference type="OrthoDB" id="10252171at2759"/>
<keyword evidence="2" id="KW-0808">Transferase</keyword>
<dbReference type="GO" id="GO:0005524">
    <property type="term" value="F:ATP binding"/>
    <property type="evidence" value="ECO:0007669"/>
    <property type="project" value="InterPro"/>
</dbReference>
<dbReference type="Gene3D" id="1.10.510.10">
    <property type="entry name" value="Transferase(Phosphotransferase) domain 1"/>
    <property type="match status" value="1"/>
</dbReference>
<dbReference type="GO" id="GO:0005737">
    <property type="term" value="C:cytoplasm"/>
    <property type="evidence" value="ECO:0007669"/>
    <property type="project" value="TreeGrafter"/>
</dbReference>
<dbReference type="GO" id="GO:0044773">
    <property type="term" value="P:mitotic DNA damage checkpoint signaling"/>
    <property type="evidence" value="ECO:0007669"/>
    <property type="project" value="TreeGrafter"/>
</dbReference>
<dbReference type="CDD" id="cd00180">
    <property type="entry name" value="PKc"/>
    <property type="match status" value="1"/>
</dbReference>
<evidence type="ECO:0000313" key="3">
    <source>
        <dbReference type="Proteomes" id="UP000799324"/>
    </source>
</evidence>
<organism evidence="2 3">
    <name type="scientific">Lophiostoma macrostomum CBS 122681</name>
    <dbReference type="NCBI Taxonomy" id="1314788"/>
    <lineage>
        <taxon>Eukaryota</taxon>
        <taxon>Fungi</taxon>
        <taxon>Dikarya</taxon>
        <taxon>Ascomycota</taxon>
        <taxon>Pezizomycotina</taxon>
        <taxon>Dothideomycetes</taxon>
        <taxon>Pleosporomycetidae</taxon>
        <taxon>Pleosporales</taxon>
        <taxon>Lophiostomataceae</taxon>
        <taxon>Lophiostoma</taxon>
    </lineage>
</organism>
<sequence length="337" mass="39006">MNATQQSDLVHDSKLETRFLEDCVCHVYEDSDRVTSQRAVVRHEYWKRKRHLGSGGFGIVWLESCTKGTQKGEERAVKEIKRTRETLDYHRELEAIAKFSHRKYARWFAKSFGWYEQADAFYLTMEYFPLGDLHSYLINVSQPLPEREAQHVVFQLLEGLQYMHSNGFVHRDIKPANILLQACPPHQEEWWVKISDFGISKRIRNNTDQTSNLPGVMAFTPPERHGFTVQGVQNGSYSPFGDDIWAIGALAHQLLTKRHAFGHWYALNEYVDNSNQFPSEHLDKELLSSDANHFVRTLMHADPRYRPPVGQALRTDWMISVASIPPVPSVQFASSFR</sequence>
<dbReference type="PANTHER" id="PTHR44167">
    <property type="entry name" value="OVARIAN-SPECIFIC SERINE/THREONINE-PROTEIN KINASE LOK-RELATED"/>
    <property type="match status" value="1"/>
</dbReference>
<dbReference type="Pfam" id="PF00069">
    <property type="entry name" value="Pkinase"/>
    <property type="match status" value="1"/>
</dbReference>
<dbReference type="Proteomes" id="UP000799324">
    <property type="component" value="Unassembled WGS sequence"/>
</dbReference>
<gene>
    <name evidence="2" type="ORF">K491DRAFT_590398</name>
</gene>
<evidence type="ECO:0000259" key="1">
    <source>
        <dbReference type="PROSITE" id="PS50011"/>
    </source>
</evidence>
<dbReference type="GO" id="GO:0005634">
    <property type="term" value="C:nucleus"/>
    <property type="evidence" value="ECO:0007669"/>
    <property type="project" value="TreeGrafter"/>
</dbReference>
<dbReference type="SUPFAM" id="SSF56112">
    <property type="entry name" value="Protein kinase-like (PK-like)"/>
    <property type="match status" value="1"/>
</dbReference>
<dbReference type="PROSITE" id="PS50011">
    <property type="entry name" value="PROTEIN_KINASE_DOM"/>
    <property type="match status" value="1"/>
</dbReference>
<dbReference type="EMBL" id="MU004304">
    <property type="protein sequence ID" value="KAF2659785.1"/>
    <property type="molecule type" value="Genomic_DNA"/>
</dbReference>
<dbReference type="AlphaFoldDB" id="A0A6A6TIE0"/>
<dbReference type="GO" id="GO:0004674">
    <property type="term" value="F:protein serine/threonine kinase activity"/>
    <property type="evidence" value="ECO:0007669"/>
    <property type="project" value="TreeGrafter"/>
</dbReference>
<dbReference type="InterPro" id="IPR008271">
    <property type="entry name" value="Ser/Thr_kinase_AS"/>
</dbReference>
<dbReference type="SMART" id="SM00220">
    <property type="entry name" value="S_TKc"/>
    <property type="match status" value="1"/>
</dbReference>
<reference evidence="2" key="1">
    <citation type="journal article" date="2020" name="Stud. Mycol.">
        <title>101 Dothideomycetes genomes: a test case for predicting lifestyles and emergence of pathogens.</title>
        <authorList>
            <person name="Haridas S."/>
            <person name="Albert R."/>
            <person name="Binder M."/>
            <person name="Bloem J."/>
            <person name="Labutti K."/>
            <person name="Salamov A."/>
            <person name="Andreopoulos B."/>
            <person name="Baker S."/>
            <person name="Barry K."/>
            <person name="Bills G."/>
            <person name="Bluhm B."/>
            <person name="Cannon C."/>
            <person name="Castanera R."/>
            <person name="Culley D."/>
            <person name="Daum C."/>
            <person name="Ezra D."/>
            <person name="Gonzalez J."/>
            <person name="Henrissat B."/>
            <person name="Kuo A."/>
            <person name="Liang C."/>
            <person name="Lipzen A."/>
            <person name="Lutzoni F."/>
            <person name="Magnuson J."/>
            <person name="Mondo S."/>
            <person name="Nolan M."/>
            <person name="Ohm R."/>
            <person name="Pangilinan J."/>
            <person name="Park H.-J."/>
            <person name="Ramirez L."/>
            <person name="Alfaro M."/>
            <person name="Sun H."/>
            <person name="Tritt A."/>
            <person name="Yoshinaga Y."/>
            <person name="Zwiers L.-H."/>
            <person name="Turgeon B."/>
            <person name="Goodwin S."/>
            <person name="Spatafora J."/>
            <person name="Crous P."/>
            <person name="Grigoriev I."/>
        </authorList>
    </citation>
    <scope>NUCLEOTIDE SEQUENCE</scope>
    <source>
        <strain evidence="2">CBS 122681</strain>
    </source>
</reference>
<keyword evidence="3" id="KW-1185">Reference proteome</keyword>
<dbReference type="InterPro" id="IPR000719">
    <property type="entry name" value="Prot_kinase_dom"/>
</dbReference>
<feature type="domain" description="Protein kinase" evidence="1">
    <location>
        <begin position="46"/>
        <end position="318"/>
    </location>
</feature>
<proteinExistence type="predicted"/>
<evidence type="ECO:0000313" key="2">
    <source>
        <dbReference type="EMBL" id="KAF2659785.1"/>
    </source>
</evidence>
<dbReference type="PANTHER" id="PTHR44167:SF31">
    <property type="entry name" value="PROTEIN CBG02007"/>
    <property type="match status" value="1"/>
</dbReference>
<accession>A0A6A6TIE0</accession>